<keyword evidence="6" id="KW-0539">Nucleus</keyword>
<dbReference type="OrthoDB" id="16717at2759"/>
<dbReference type="PANTHER" id="PTHR22836:SF0">
    <property type="entry name" value="PRE-MRNA 3' END PROCESSING PROTEIN WDR33"/>
    <property type="match status" value="1"/>
</dbReference>
<evidence type="ECO:0000256" key="3">
    <source>
        <dbReference type="ARBA" id="ARBA00025498"/>
    </source>
</evidence>
<dbReference type="InterPro" id="IPR036322">
    <property type="entry name" value="WD40_repeat_dom_sf"/>
</dbReference>
<dbReference type="InterPro" id="IPR045245">
    <property type="entry name" value="Pfs2-like"/>
</dbReference>
<dbReference type="InterPro" id="IPR001680">
    <property type="entry name" value="WD40_rpt"/>
</dbReference>
<dbReference type="AlphaFoldDB" id="A0A9W9DXS9"/>
<accession>A0A9W9DXS9</accession>
<evidence type="ECO:0000313" key="9">
    <source>
        <dbReference type="Proteomes" id="UP001150266"/>
    </source>
</evidence>
<reference evidence="8" key="1">
    <citation type="submission" date="2022-08" db="EMBL/GenBank/DDBJ databases">
        <title>A Global Phylogenomic Analysis of the Shiitake Genus Lentinula.</title>
        <authorList>
            <consortium name="DOE Joint Genome Institute"/>
            <person name="Sierra-Patev S."/>
            <person name="Min B."/>
            <person name="Naranjo-Ortiz M."/>
            <person name="Looney B."/>
            <person name="Konkel Z."/>
            <person name="Slot J.C."/>
            <person name="Sakamoto Y."/>
            <person name="Steenwyk J.L."/>
            <person name="Rokas A."/>
            <person name="Carro J."/>
            <person name="Camarero S."/>
            <person name="Ferreira P."/>
            <person name="Molpeceres G."/>
            <person name="Ruiz-Duenas F.J."/>
            <person name="Serrano A."/>
            <person name="Henrissat B."/>
            <person name="Drula E."/>
            <person name="Hughes K.W."/>
            <person name="Mata J.L."/>
            <person name="Ishikawa N.K."/>
            <person name="Vargas-Isla R."/>
            <person name="Ushijima S."/>
            <person name="Smith C.A."/>
            <person name="Ahrendt S."/>
            <person name="Andreopoulos W."/>
            <person name="He G."/>
            <person name="Labutti K."/>
            <person name="Lipzen A."/>
            <person name="Ng V."/>
            <person name="Riley R."/>
            <person name="Sandor L."/>
            <person name="Barry K."/>
            <person name="Martinez A.T."/>
            <person name="Xiao Y."/>
            <person name="Gibbons J.G."/>
            <person name="Terashima K."/>
            <person name="Grigoriev I.V."/>
            <person name="Hibbett D.S."/>
        </authorList>
    </citation>
    <scope>NUCLEOTIDE SEQUENCE</scope>
    <source>
        <strain evidence="8">JLM2183</strain>
    </source>
</reference>
<dbReference type="PROSITE" id="PS50082">
    <property type="entry name" value="WD_REPEATS_2"/>
    <property type="match status" value="6"/>
</dbReference>
<feature type="repeat" description="WD" evidence="5">
    <location>
        <begin position="217"/>
        <end position="258"/>
    </location>
</feature>
<comment type="subcellular location">
    <subcellularLocation>
        <location evidence="6">Nucleus</location>
    </subcellularLocation>
</comment>
<feature type="compositionally biased region" description="Polar residues" evidence="7">
    <location>
        <begin position="521"/>
        <end position="530"/>
    </location>
</feature>
<comment type="caution">
    <text evidence="8">The sequence shown here is derived from an EMBL/GenBank/DDBJ whole genome shotgun (WGS) entry which is preliminary data.</text>
</comment>
<evidence type="ECO:0000256" key="6">
    <source>
        <dbReference type="RuleBase" id="RU369034"/>
    </source>
</evidence>
<dbReference type="Pfam" id="PF00400">
    <property type="entry name" value="WD40"/>
    <property type="match status" value="6"/>
</dbReference>
<evidence type="ECO:0000256" key="1">
    <source>
        <dbReference type="ARBA" id="ARBA00022574"/>
    </source>
</evidence>
<evidence type="ECO:0000256" key="2">
    <source>
        <dbReference type="ARBA" id="ARBA00022737"/>
    </source>
</evidence>
<keyword evidence="1 5" id="KW-0853">WD repeat</keyword>
<comment type="function">
    <text evidence="3">Required for 3'-end cleavage and polyadenylation of pre-mRNAs. Also involved in chromosome segregation where it has a role in chromosome attachment to the mitotic spindle.</text>
</comment>
<keyword evidence="2" id="KW-0677">Repeat</keyword>
<dbReference type="GO" id="GO:0031124">
    <property type="term" value="P:mRNA 3'-end processing"/>
    <property type="evidence" value="ECO:0007669"/>
    <property type="project" value="UniProtKB-UniRule"/>
</dbReference>
<evidence type="ECO:0000256" key="7">
    <source>
        <dbReference type="SAM" id="MobiDB-lite"/>
    </source>
</evidence>
<feature type="region of interest" description="Disordered" evidence="7">
    <location>
        <begin position="511"/>
        <end position="639"/>
    </location>
</feature>
<organism evidence="8 9">
    <name type="scientific">Lentinula aciculospora</name>
    <dbReference type="NCBI Taxonomy" id="153920"/>
    <lineage>
        <taxon>Eukaryota</taxon>
        <taxon>Fungi</taxon>
        <taxon>Dikarya</taxon>
        <taxon>Basidiomycota</taxon>
        <taxon>Agaricomycotina</taxon>
        <taxon>Agaricomycetes</taxon>
        <taxon>Agaricomycetidae</taxon>
        <taxon>Agaricales</taxon>
        <taxon>Marasmiineae</taxon>
        <taxon>Omphalotaceae</taxon>
        <taxon>Lentinula</taxon>
    </lineage>
</organism>
<feature type="compositionally biased region" description="Basic and acidic residues" evidence="7">
    <location>
        <begin position="602"/>
        <end position="614"/>
    </location>
</feature>
<name>A0A9W9DXS9_9AGAR</name>
<dbReference type="Gene3D" id="2.130.10.10">
    <property type="entry name" value="YVTN repeat-like/Quinoprotein amine dehydrogenase"/>
    <property type="match status" value="3"/>
</dbReference>
<feature type="repeat" description="WD" evidence="5">
    <location>
        <begin position="419"/>
        <end position="451"/>
    </location>
</feature>
<evidence type="ECO:0000256" key="5">
    <source>
        <dbReference type="PROSITE-ProRule" id="PRU00221"/>
    </source>
</evidence>
<dbReference type="CDD" id="cd00200">
    <property type="entry name" value="WD40"/>
    <property type="match status" value="1"/>
</dbReference>
<feature type="repeat" description="WD" evidence="5">
    <location>
        <begin position="343"/>
        <end position="384"/>
    </location>
</feature>
<evidence type="ECO:0000313" key="8">
    <source>
        <dbReference type="EMBL" id="KAJ4490180.1"/>
    </source>
</evidence>
<dbReference type="InterPro" id="IPR015943">
    <property type="entry name" value="WD40/YVTN_repeat-like_dom_sf"/>
</dbReference>
<sequence>MLEAESEPLPVLLPTKALPQKLSIPHIEWTPKRYQDPPQPPPVDDARAQEQELAHARQFMDGKLVKKTRPRRTVDFNGGMGRWDILRKLRPNPQYTHHMRPCPPSIINLLPPKAYPENSSTSLCTKFVHTSTNKIRCPVNVVTWTPEGRRILTGSTSGEFTLWNGLTFNFETILQAHDTAVCTLSFTHSGAYLASADKTGIIKYFEPNMNNLTAWQGSNSREAIRGISFSPDDRRFATASDDSSVRIWSFQESRVESVLTGHGWDVKCVQWHPTKGLLVSGSKDNQIKFWDPRTGTVLSTLHQHKNTIQALAWSPNGNLVASASRDQTVRVFDIRALKEYRVLKGHKKEVCSVAWHPVHPVLVSGGSEGSIIHWDLSSEEPSSSTPFIPPPTAKSNLSNLPAHLTLPPTPTTLPRATLAEAHDSNVWSLAFHPLGHLLVSASNDHTTRFWSRERPGDSDAVFSAGGEKPPAAVDGADGGWDDEDMAVPGFGGTGTAGGWYGKEEEGYEGGVNGTGAPYGNGNLSGQNGYDTSDRGFGGGYNGSGGDDDYSIPGIGDSGFGSTSGGTNTISVRANGPLPPQEEAIYGSGNGATNADEWYSGGGDRDRSGGGDRGYDSWGRGGASRDGGGRQRWGGRRSRY</sequence>
<dbReference type="InterPro" id="IPR020472">
    <property type="entry name" value="WD40_PAC1"/>
</dbReference>
<dbReference type="PRINTS" id="PR00320">
    <property type="entry name" value="GPROTEINBRPT"/>
</dbReference>
<dbReference type="SMART" id="SM00320">
    <property type="entry name" value="WD40"/>
    <property type="match status" value="7"/>
</dbReference>
<dbReference type="Proteomes" id="UP001150266">
    <property type="component" value="Unassembled WGS sequence"/>
</dbReference>
<feature type="repeat" description="WD" evidence="5">
    <location>
        <begin position="259"/>
        <end position="300"/>
    </location>
</feature>
<keyword evidence="6" id="KW-0507">mRNA processing</keyword>
<gene>
    <name evidence="8" type="ORF">J3R30DRAFT_3693736</name>
</gene>
<proteinExistence type="predicted"/>
<feature type="repeat" description="WD" evidence="5">
    <location>
        <begin position="139"/>
        <end position="164"/>
    </location>
</feature>
<protein>
    <recommendedName>
        <fullName evidence="4 6">Polyadenylation factor subunit 2</fullName>
    </recommendedName>
</protein>
<dbReference type="GO" id="GO:0005847">
    <property type="term" value="C:mRNA cleavage and polyadenylation specificity factor complex"/>
    <property type="evidence" value="ECO:0007669"/>
    <property type="project" value="TreeGrafter"/>
</dbReference>
<keyword evidence="9" id="KW-1185">Reference proteome</keyword>
<dbReference type="PANTHER" id="PTHR22836">
    <property type="entry name" value="WD40 REPEAT PROTEIN"/>
    <property type="match status" value="1"/>
</dbReference>
<dbReference type="PROSITE" id="PS50294">
    <property type="entry name" value="WD_REPEATS_REGION"/>
    <property type="match status" value="5"/>
</dbReference>
<feature type="compositionally biased region" description="Gly residues" evidence="7">
    <location>
        <begin position="535"/>
        <end position="544"/>
    </location>
</feature>
<feature type="compositionally biased region" description="Gly residues" evidence="7">
    <location>
        <begin position="618"/>
        <end position="631"/>
    </location>
</feature>
<feature type="repeat" description="WD" evidence="5">
    <location>
        <begin position="301"/>
        <end position="342"/>
    </location>
</feature>
<dbReference type="EMBL" id="JAOTPV010000001">
    <property type="protein sequence ID" value="KAJ4490180.1"/>
    <property type="molecule type" value="Genomic_DNA"/>
</dbReference>
<evidence type="ECO:0000256" key="4">
    <source>
        <dbReference type="ARBA" id="ARBA00026154"/>
    </source>
</evidence>
<dbReference type="SUPFAM" id="SSF50978">
    <property type="entry name" value="WD40 repeat-like"/>
    <property type="match status" value="1"/>
</dbReference>